<reference evidence="8 9" key="1">
    <citation type="journal article" date="2019" name="Fungal Biol. Biotechnol.">
        <title>Draft genome sequence of fastidious pathogen Ceratobasidium theobromae, which causes vascular-streak dieback in Theobroma cacao.</title>
        <authorList>
            <person name="Ali S.S."/>
            <person name="Asman A."/>
            <person name="Shao J."/>
            <person name="Firmansyah A.P."/>
            <person name="Susilo A.W."/>
            <person name="Rosmana A."/>
            <person name="McMahon P."/>
            <person name="Junaid M."/>
            <person name="Guest D."/>
            <person name="Kheng T.Y."/>
            <person name="Meinhardt L.W."/>
            <person name="Bailey B.A."/>
        </authorList>
    </citation>
    <scope>NUCLEOTIDE SEQUENCE [LARGE SCALE GENOMIC DNA]</scope>
    <source>
        <strain evidence="8 9">CT2</strain>
    </source>
</reference>
<feature type="region of interest" description="Disordered" evidence="7">
    <location>
        <begin position="824"/>
        <end position="845"/>
    </location>
</feature>
<sequence>MAADEYFPQGYQQNPRWQQMRANQYVKQKQMLGMRQQYSPAYNPASPAFNFSAQPQPGPNTPRDSNFRDFGTPQRDFGTPGVPAREFSATPAPSGTPAMGTPALPQPQAFVPNRTMGTPQQLNMPLSRTGTPIVRPATAMSGSFDMRTSQPPHTPKMPNGMNIPALPNMAMPMNMNMNMNVNMNPMANVMPGNMPMNMSMNMPMNMPSMSANMSSMPASMPANIPMQSTMPANITTNMPIMPMSNMSPTKPMGLGISVGGSSNALGMGGMGMAINGMGGNVNGMPINSMASMPNGMAMMPAMNPMANPPMARPNPLNTAMPNTALAVAPGPPGITAPGLGVAPTPTKISRRTVSGAGPLPPSPTKSSTVPSLPLPAGLNPHTTLVTALPLLKDENDVTHGGALPPVSEAEMKDIKYWMGRDTAFQEMYNRVRDHRKEEEAQLRAKHAWWEMDETSMPGVPGKFSIWWPADHRKIRERKMKLLGRKDLDVSKLAKAGPVITQPELLVPIRLEIDHDHYRLRDTFTWNLNDPVITPEVFAQCLCDDFQIPSNSVVQAVAKSITEQLTEHRAHIVETASGPKRDLFQGEMTERDQEWWARWRAAVADNDMGVFPDDEPEIEEIDEKDMNEELRVLVKLDVIAGSMNLIDQFEWDMNDPSNSPEDFAEVYCRELGLGGEFKTAVAHSIREQVSVYQKSLFLVGHPFDGTPIADDELRTAMLPPIDHSFRFDRTLLEQFTPQLNVLQDGELERSEREREKELKRKRRQTRGRRGIALPDRDLQKTYRTSIGFAELEVPAQQQVQQQAPVTFRRAAAAAASLTIANLAATENGTPVPMPMQERSTPTLQQQQQLQQQQLQQQQLQLQLQQQQLQQQQQAAANKQLNKPKRSAMLQPPPLHKSVFRARAVDAASGAASATTGLEPAEASAARAEFGDTAPEGPTSPGGGPANEVADTDGQAAMLRRVLEKENPESAEGLHANMIDGTWHCSNCGCPESISVGRRKGPLGQGTMCGECGKYWHKHRKPRPVEYNTSIEHHVNLKKQAKAKKRGNKGNVKPSNAREERPPAEAEANGRDSLSPSPPPQKPTPLPFLDPGSPDSTIGPDSPKPEPGSASASASASVPAASTPVEQSASGANAEPAKETLQANGGSPPTSQATLQSSVSTHTRDGVALPQWIVDCLAATQRRYVNDRIDVIAKPRADEKATPEFRLKCLDCPGKLYTPGPDQSLTNFEVHLKNRVHRANVNRRVASETGGAPPEARKVTPSAPASNAQTN</sequence>
<dbReference type="InterPro" id="IPR006939">
    <property type="entry name" value="SNF5"/>
</dbReference>
<feature type="compositionally biased region" description="Pro residues" evidence="7">
    <location>
        <begin position="1074"/>
        <end position="1086"/>
    </location>
</feature>
<feature type="compositionally biased region" description="Basic residues" evidence="7">
    <location>
        <begin position="1035"/>
        <end position="1046"/>
    </location>
</feature>
<feature type="coiled-coil region" evidence="6">
    <location>
        <begin position="846"/>
        <end position="880"/>
    </location>
</feature>
<feature type="compositionally biased region" description="Polar residues" evidence="7">
    <location>
        <begin position="1139"/>
        <end position="1157"/>
    </location>
</feature>
<dbReference type="AlphaFoldDB" id="A0A5N5QNL8"/>
<organism evidence="8 9">
    <name type="scientific">Ceratobasidium theobromae</name>
    <dbReference type="NCBI Taxonomy" id="1582974"/>
    <lineage>
        <taxon>Eukaryota</taxon>
        <taxon>Fungi</taxon>
        <taxon>Dikarya</taxon>
        <taxon>Basidiomycota</taxon>
        <taxon>Agaricomycotina</taxon>
        <taxon>Agaricomycetes</taxon>
        <taxon>Cantharellales</taxon>
        <taxon>Ceratobasidiaceae</taxon>
        <taxon>Ceratobasidium</taxon>
    </lineage>
</organism>
<feature type="compositionally biased region" description="Low complexity" evidence="7">
    <location>
        <begin position="1107"/>
        <end position="1120"/>
    </location>
</feature>
<dbReference type="Pfam" id="PF04855">
    <property type="entry name" value="SNF5"/>
    <property type="match status" value="1"/>
</dbReference>
<dbReference type="SUPFAM" id="SSF57716">
    <property type="entry name" value="Glucocorticoid receptor-like (DNA-binding domain)"/>
    <property type="match status" value="1"/>
</dbReference>
<keyword evidence="6" id="KW-0175">Coiled coil</keyword>
<feature type="region of interest" description="Disordered" evidence="7">
    <location>
        <begin position="1241"/>
        <end position="1269"/>
    </location>
</feature>
<evidence type="ECO:0000256" key="6">
    <source>
        <dbReference type="SAM" id="Coils"/>
    </source>
</evidence>
<dbReference type="Gene3D" id="3.30.50.10">
    <property type="entry name" value="Erythroid Transcription Factor GATA-1, subunit A"/>
    <property type="match status" value="1"/>
</dbReference>
<dbReference type="InterPro" id="IPR013088">
    <property type="entry name" value="Znf_NHR/GATA"/>
</dbReference>
<dbReference type="GO" id="GO:0006355">
    <property type="term" value="P:regulation of DNA-templated transcription"/>
    <property type="evidence" value="ECO:0007669"/>
    <property type="project" value="InterPro"/>
</dbReference>
<keyword evidence="9" id="KW-1185">Reference proteome</keyword>
<feature type="region of interest" description="Disordered" evidence="7">
    <location>
        <begin position="44"/>
        <end position="81"/>
    </location>
</feature>
<evidence type="ECO:0000256" key="2">
    <source>
        <dbReference type="ARBA" id="ARBA00010239"/>
    </source>
</evidence>
<comment type="caution">
    <text evidence="8">The sequence shown here is derived from an EMBL/GenBank/DDBJ whole genome shotgun (WGS) entry which is preliminary data.</text>
</comment>
<feature type="region of interest" description="Disordered" evidence="7">
    <location>
        <begin position="1035"/>
        <end position="1157"/>
    </location>
</feature>
<proteinExistence type="inferred from homology"/>
<evidence type="ECO:0000256" key="5">
    <source>
        <dbReference type="ARBA" id="ARBA00023242"/>
    </source>
</evidence>
<evidence type="ECO:0000256" key="4">
    <source>
        <dbReference type="ARBA" id="ARBA00023163"/>
    </source>
</evidence>
<evidence type="ECO:0000313" key="9">
    <source>
        <dbReference type="Proteomes" id="UP000383932"/>
    </source>
</evidence>
<gene>
    <name evidence="8" type="ORF">CTheo_3202</name>
</gene>
<dbReference type="EMBL" id="SSOP01000039">
    <property type="protein sequence ID" value="KAB5593370.1"/>
    <property type="molecule type" value="Genomic_DNA"/>
</dbReference>
<feature type="region of interest" description="Disordered" evidence="7">
    <location>
        <begin position="909"/>
        <end position="946"/>
    </location>
</feature>
<evidence type="ECO:0000313" key="8">
    <source>
        <dbReference type="EMBL" id="KAB5593370.1"/>
    </source>
</evidence>
<comment type="subcellular location">
    <subcellularLocation>
        <location evidence="1">Nucleus</location>
    </subcellularLocation>
</comment>
<dbReference type="PANTHER" id="PTHR10019">
    <property type="entry name" value="SNF5"/>
    <property type="match status" value="1"/>
</dbReference>
<feature type="region of interest" description="Disordered" evidence="7">
    <location>
        <begin position="351"/>
        <end position="370"/>
    </location>
</feature>
<feature type="compositionally biased region" description="Basic and acidic residues" evidence="7">
    <location>
        <begin position="1054"/>
        <end position="1068"/>
    </location>
</feature>
<dbReference type="Proteomes" id="UP000383932">
    <property type="component" value="Unassembled WGS sequence"/>
</dbReference>
<comment type="similarity">
    <text evidence="2">Belongs to the SNF5 family.</text>
</comment>
<evidence type="ECO:0000256" key="3">
    <source>
        <dbReference type="ARBA" id="ARBA00023015"/>
    </source>
</evidence>
<dbReference type="OrthoDB" id="515064at2759"/>
<dbReference type="GO" id="GO:0008270">
    <property type="term" value="F:zinc ion binding"/>
    <property type="evidence" value="ECO:0007669"/>
    <property type="project" value="InterPro"/>
</dbReference>
<protein>
    <submittedName>
        <fullName evidence="8">SNF5/SMARCB 1/INI1 family protein</fullName>
    </submittedName>
</protein>
<keyword evidence="3" id="KW-0805">Transcription regulation</keyword>
<dbReference type="GO" id="GO:0000228">
    <property type="term" value="C:nuclear chromosome"/>
    <property type="evidence" value="ECO:0007669"/>
    <property type="project" value="InterPro"/>
</dbReference>
<keyword evidence="5" id="KW-0539">Nucleus</keyword>
<keyword evidence="4" id="KW-0804">Transcription</keyword>
<evidence type="ECO:0000256" key="1">
    <source>
        <dbReference type="ARBA" id="ARBA00004123"/>
    </source>
</evidence>
<evidence type="ECO:0000256" key="7">
    <source>
        <dbReference type="SAM" id="MobiDB-lite"/>
    </source>
</evidence>
<dbReference type="GO" id="GO:0006338">
    <property type="term" value="P:chromatin remodeling"/>
    <property type="evidence" value="ECO:0007669"/>
    <property type="project" value="InterPro"/>
</dbReference>
<name>A0A5N5QNL8_9AGAM</name>
<accession>A0A5N5QNL8</accession>